<protein>
    <recommendedName>
        <fullName evidence="4">Apple domain-containing protein</fullName>
    </recommendedName>
</protein>
<evidence type="ECO:0000256" key="2">
    <source>
        <dbReference type="SAM" id="Phobius"/>
    </source>
</evidence>
<keyword evidence="2" id="KW-0472">Membrane</keyword>
<feature type="region of interest" description="Disordered" evidence="1">
    <location>
        <begin position="187"/>
        <end position="236"/>
    </location>
</feature>
<feature type="transmembrane region" description="Helical" evidence="2">
    <location>
        <begin position="159"/>
        <end position="183"/>
    </location>
</feature>
<dbReference type="EMBL" id="JH794139">
    <property type="protein sequence ID" value="ELQ66445.1"/>
    <property type="molecule type" value="Genomic_DNA"/>
</dbReference>
<gene>
    <name evidence="3" type="ORF">OOW_P131scaffold00389g28</name>
</gene>
<feature type="compositionally biased region" description="Low complexity" evidence="1">
    <location>
        <begin position="197"/>
        <end position="236"/>
    </location>
</feature>
<organism>
    <name type="scientific">Pyricularia oryzae (strain P131)</name>
    <name type="common">Rice blast fungus</name>
    <name type="synonym">Magnaporthe oryzae</name>
    <dbReference type="NCBI Taxonomy" id="1143193"/>
    <lineage>
        <taxon>Eukaryota</taxon>
        <taxon>Fungi</taxon>
        <taxon>Dikarya</taxon>
        <taxon>Ascomycota</taxon>
        <taxon>Pezizomycotina</taxon>
        <taxon>Sordariomycetes</taxon>
        <taxon>Sordariomycetidae</taxon>
        <taxon>Magnaporthales</taxon>
        <taxon>Pyriculariaceae</taxon>
        <taxon>Pyricularia</taxon>
    </lineage>
</organism>
<name>L7JFZ1_PYRO1</name>
<keyword evidence="2" id="KW-0812">Transmembrane</keyword>
<reference evidence="3" key="1">
    <citation type="journal article" date="2012" name="PLoS Genet.">
        <title>Comparative analysis of the genomes of two field isolates of the rice blast fungus Magnaporthe oryzae.</title>
        <authorList>
            <person name="Xue M."/>
            <person name="Yang J."/>
            <person name="Li Z."/>
            <person name="Hu S."/>
            <person name="Yao N."/>
            <person name="Dean R.A."/>
            <person name="Zhao W."/>
            <person name="Shen M."/>
            <person name="Zhang H."/>
            <person name="Li C."/>
            <person name="Liu L."/>
            <person name="Cao L."/>
            <person name="Xu X."/>
            <person name="Xing Y."/>
            <person name="Hsiang T."/>
            <person name="Zhang Z."/>
            <person name="Xu J.R."/>
            <person name="Peng Y.L."/>
        </authorList>
    </citation>
    <scope>NUCLEOTIDE SEQUENCE [LARGE SCALE GENOMIC DNA]</scope>
    <source>
        <strain evidence="3">P131</strain>
    </source>
</reference>
<evidence type="ECO:0000256" key="1">
    <source>
        <dbReference type="SAM" id="MobiDB-lite"/>
    </source>
</evidence>
<keyword evidence="2" id="KW-1133">Transmembrane helix</keyword>
<accession>L7JFZ1</accession>
<proteinExistence type="predicted"/>
<evidence type="ECO:0008006" key="4">
    <source>
        <dbReference type="Google" id="ProtNLM"/>
    </source>
</evidence>
<dbReference type="AlphaFoldDB" id="L7JFZ1"/>
<feature type="compositionally biased region" description="Polar residues" evidence="1">
    <location>
        <begin position="1"/>
        <end position="30"/>
    </location>
</feature>
<evidence type="ECO:0000313" key="3">
    <source>
        <dbReference type="EMBL" id="ELQ66445.1"/>
    </source>
</evidence>
<sequence length="359" mass="37694">MANHPNPNSATSNQYYQSAPRDYSTTTSSYYGPASPDRAANAPEVVPTDVPPHSRGDNQPQMMVMDWQERGKPAIQTYYDPKIGTYPESVPTPPYPAKVDTPVQGAPTPSYHRNIDDTPLEAVPGQFNHQPTTGIYNDKAAAHPIGTVQEMGCWGVPVAVFWALLALIVLAAVGLGVGLGVGLSRRDDGTAPPNPSATPATNPESQQTSTAPTRTTTPTQGSSGSTSTTTSTTTQAAVTAGTRGLAANSCTFDGSRVYTSGAEKFDAICSVDWPQGVGAAGGGGGVVKDVGRALVYSFEDCLGECVRYNDKLPDVRCVAVTYNSNLTDFFPAFAANCFLKDKKGQNFPAKDTSACAALL</sequence>
<feature type="region of interest" description="Disordered" evidence="1">
    <location>
        <begin position="1"/>
        <end position="60"/>
    </location>
</feature>